<keyword evidence="1" id="KW-0732">Signal</keyword>
<dbReference type="Proteomes" id="UP000323930">
    <property type="component" value="Unassembled WGS sequence"/>
</dbReference>
<accession>A0A5D0HF77</accession>
<dbReference type="Gene3D" id="2.60.40.3620">
    <property type="match status" value="4"/>
</dbReference>
<gene>
    <name evidence="3" type="ORF">FUA24_21815</name>
</gene>
<dbReference type="Pfam" id="PF14292">
    <property type="entry name" value="SusE"/>
    <property type="match status" value="2"/>
</dbReference>
<sequence length="743" mass="80527">MKISIKQISRFLLGFTLFFLACETEETLNITSPDPVFELKEPSISNINLNPDLPDNPAFTIVWTDQISGEGTTYTVELSKDPIAFENPMTLGTSNSGKFSMSVAEFNDAVIGAGVPAFEPFPIFIRVSSGSMISNVVSFSVSSYAETSPIITSPDNTFEVVLSDVAPSDDALTVEWNDPDFGENATVDVSYALEFSEAGSDFATVFLIEPDENVGETTMTLSHEQLNEAVLNSGLTAEVAGPVEFRVKASIALPGGDMVRYSDGLTITVTPYDVVLPPVLYMVGAGVPDAGWSWDSPVELTLTGTKYGGNVNFSPDNGGNFRFFTDATLEWASPSQNFPYYSDRGYTIDSNFQNANDGDLNFQFVGTEGLYYLEIDTENRTITLGDARTGPNCDFDQLSLVGAGVPDAGWAWDTPVTIDCSGNGVYTGVVTFQNNNGGDNNFRFFTDRSLEWGSPSFNYPHYENAGYAIDSNFINANDGDSNFAFVGTSGDYLLTINDALKTITLEPISCEFDELSLVGAGVPDAGWAWDTPVVIPCYGDGVYSGDVYFQNNGGADNNFRFFSDRSLEWASPSFNYPYYENEGYTIDSNFINAGDGDSNFAFVGTTGTYRLTIDTMAKTISLIAVAVPNCEFDQLWLVGAGVPDAGWAWTTPVELPCTGNGVYSGNVNLQNNGGADNNFRFFTDRALEWGSPSYNFPYFANDGYTIDSDFADAGDGDNNFAFTGTTGTYLLTIDTVNKTITLD</sequence>
<feature type="chain" id="PRO_5023077509" description="SusE outer membrane protein domain-containing protein" evidence="1">
    <location>
        <begin position="22"/>
        <end position="743"/>
    </location>
</feature>
<feature type="domain" description="SusE outer membrane protein" evidence="2">
    <location>
        <begin position="26"/>
        <end position="127"/>
    </location>
</feature>
<dbReference type="PROSITE" id="PS51257">
    <property type="entry name" value="PROKAR_LIPOPROTEIN"/>
    <property type="match status" value="1"/>
</dbReference>
<proteinExistence type="predicted"/>
<evidence type="ECO:0000313" key="3">
    <source>
        <dbReference type="EMBL" id="TYA69931.1"/>
    </source>
</evidence>
<dbReference type="OrthoDB" id="975117at2"/>
<dbReference type="EMBL" id="VSDQ01000729">
    <property type="protein sequence ID" value="TYA69931.1"/>
    <property type="molecule type" value="Genomic_DNA"/>
</dbReference>
<organism evidence="3 4">
    <name type="scientific">Seonamhaeicola marinus</name>
    <dbReference type="NCBI Taxonomy" id="1912246"/>
    <lineage>
        <taxon>Bacteria</taxon>
        <taxon>Pseudomonadati</taxon>
        <taxon>Bacteroidota</taxon>
        <taxon>Flavobacteriia</taxon>
        <taxon>Flavobacteriales</taxon>
        <taxon>Flavobacteriaceae</taxon>
    </lineage>
</organism>
<dbReference type="AlphaFoldDB" id="A0A5D0HF77"/>
<feature type="domain" description="SusE outer membrane protein" evidence="2">
    <location>
        <begin position="146"/>
        <end position="248"/>
    </location>
</feature>
<evidence type="ECO:0000256" key="1">
    <source>
        <dbReference type="SAM" id="SignalP"/>
    </source>
</evidence>
<reference evidence="3 4" key="1">
    <citation type="submission" date="2019-08" db="EMBL/GenBank/DDBJ databases">
        <title>Seonamhaeicola sediminis sp. nov., isolated from marine sediment.</title>
        <authorList>
            <person name="Cao W.R."/>
        </authorList>
    </citation>
    <scope>NUCLEOTIDE SEQUENCE [LARGE SCALE GENOMIC DNA]</scope>
    <source>
        <strain evidence="3 4">B011</strain>
    </source>
</reference>
<evidence type="ECO:0000259" key="2">
    <source>
        <dbReference type="Pfam" id="PF14292"/>
    </source>
</evidence>
<keyword evidence="4" id="KW-1185">Reference proteome</keyword>
<protein>
    <recommendedName>
        <fullName evidence="2">SusE outer membrane protein domain-containing protein</fullName>
    </recommendedName>
</protein>
<dbReference type="InterPro" id="IPR025970">
    <property type="entry name" value="SusE"/>
</dbReference>
<evidence type="ECO:0000313" key="4">
    <source>
        <dbReference type="Proteomes" id="UP000323930"/>
    </source>
</evidence>
<name>A0A5D0HF77_9FLAO</name>
<feature type="signal peptide" evidence="1">
    <location>
        <begin position="1"/>
        <end position="21"/>
    </location>
</feature>
<dbReference type="RefSeq" id="WP_148545203.1">
    <property type="nucleotide sequence ID" value="NZ_VSDQ01000729.1"/>
</dbReference>
<comment type="caution">
    <text evidence="3">The sequence shown here is derived from an EMBL/GenBank/DDBJ whole genome shotgun (WGS) entry which is preliminary data.</text>
</comment>